<dbReference type="InterPro" id="IPR050333">
    <property type="entry name" value="SLRP"/>
</dbReference>
<dbReference type="Gene3D" id="3.80.10.10">
    <property type="entry name" value="Ribonuclease Inhibitor"/>
    <property type="match status" value="2"/>
</dbReference>
<reference evidence="4" key="1">
    <citation type="submission" date="2025-08" db="UniProtKB">
        <authorList>
            <consortium name="RefSeq"/>
        </authorList>
    </citation>
    <scope>IDENTIFICATION</scope>
    <source>
        <tissue evidence="4">Whole Larva</tissue>
    </source>
</reference>
<dbReference type="GeneID" id="108567112"/>
<name>A0ABM1N7S4_NICVS</name>
<dbReference type="PANTHER" id="PTHR45712">
    <property type="entry name" value="AGAP008170-PA"/>
    <property type="match status" value="1"/>
</dbReference>
<dbReference type="RefSeq" id="XP_017782874.1">
    <property type="nucleotide sequence ID" value="XM_017927385.1"/>
</dbReference>
<sequence length="231" mass="26675">MKSIHFGFNNTDVGELKKFNIVKNMFLNNSNLKSIPKLCLKNSIVKYLFLFNNSISEVRKESFQGILKLEVLSLAYNKIKFLGGKSIPDAKIVHLNNNLIKVINQKMFVNILRLKQLSLHCNNLRILQATMEKYVGTKIVLDYNKIDYLESMSIPASSEVYLKNNALTSIHAKHFVNITVIEVLELSWNNIIYVSNNSFLGSQLKTLRLDYNKILTIDQFCYMQQQSQFLN</sequence>
<evidence type="ECO:0000313" key="3">
    <source>
        <dbReference type="Proteomes" id="UP000695000"/>
    </source>
</evidence>
<evidence type="ECO:0000313" key="4">
    <source>
        <dbReference type="RefSeq" id="XP_017782874.1"/>
    </source>
</evidence>
<keyword evidence="3" id="KW-1185">Reference proteome</keyword>
<accession>A0ABM1N7S4</accession>
<keyword evidence="1" id="KW-0433">Leucine-rich repeat</keyword>
<proteinExistence type="predicted"/>
<dbReference type="Proteomes" id="UP000695000">
    <property type="component" value="Unplaced"/>
</dbReference>
<keyword evidence="2" id="KW-0677">Repeat</keyword>
<protein>
    <submittedName>
        <fullName evidence="4">Leucine-rich repeat-containing protein 70-like</fullName>
    </submittedName>
</protein>
<dbReference type="SUPFAM" id="SSF52058">
    <property type="entry name" value="L domain-like"/>
    <property type="match status" value="1"/>
</dbReference>
<evidence type="ECO:0000256" key="2">
    <source>
        <dbReference type="ARBA" id="ARBA00022737"/>
    </source>
</evidence>
<dbReference type="InterPro" id="IPR032675">
    <property type="entry name" value="LRR_dom_sf"/>
</dbReference>
<dbReference type="Pfam" id="PF13855">
    <property type="entry name" value="LRR_8"/>
    <property type="match status" value="2"/>
</dbReference>
<dbReference type="PANTHER" id="PTHR45712:SF22">
    <property type="entry name" value="INSULIN-LIKE GROWTH FACTOR-BINDING PROTEIN COMPLEX ACID LABILE SUBUNIT"/>
    <property type="match status" value="1"/>
</dbReference>
<gene>
    <name evidence="4" type="primary">LOC108567112</name>
</gene>
<dbReference type="InterPro" id="IPR001611">
    <property type="entry name" value="Leu-rich_rpt"/>
</dbReference>
<organism evidence="3 4">
    <name type="scientific">Nicrophorus vespilloides</name>
    <name type="common">Boreal carrion beetle</name>
    <dbReference type="NCBI Taxonomy" id="110193"/>
    <lineage>
        <taxon>Eukaryota</taxon>
        <taxon>Metazoa</taxon>
        <taxon>Ecdysozoa</taxon>
        <taxon>Arthropoda</taxon>
        <taxon>Hexapoda</taxon>
        <taxon>Insecta</taxon>
        <taxon>Pterygota</taxon>
        <taxon>Neoptera</taxon>
        <taxon>Endopterygota</taxon>
        <taxon>Coleoptera</taxon>
        <taxon>Polyphaga</taxon>
        <taxon>Staphyliniformia</taxon>
        <taxon>Silphidae</taxon>
        <taxon>Nicrophorinae</taxon>
        <taxon>Nicrophorus</taxon>
    </lineage>
</organism>
<evidence type="ECO:0000256" key="1">
    <source>
        <dbReference type="ARBA" id="ARBA00022614"/>
    </source>
</evidence>